<proteinExistence type="predicted"/>
<accession>A0A927BZX3</accession>
<keyword evidence="3" id="KW-1185">Reference proteome</keyword>
<feature type="signal peptide" evidence="1">
    <location>
        <begin position="1"/>
        <end position="20"/>
    </location>
</feature>
<dbReference type="AlphaFoldDB" id="A0A927BZX3"/>
<dbReference type="EMBL" id="JACXLD010000001">
    <property type="protein sequence ID" value="MBD2858144.1"/>
    <property type="molecule type" value="Genomic_DNA"/>
</dbReference>
<protein>
    <recommendedName>
        <fullName evidence="4">Outer membrane protein beta-barrel domain-containing protein</fullName>
    </recommendedName>
</protein>
<evidence type="ECO:0000256" key="1">
    <source>
        <dbReference type="SAM" id="SignalP"/>
    </source>
</evidence>
<dbReference type="Proteomes" id="UP000610558">
    <property type="component" value="Unassembled WGS sequence"/>
</dbReference>
<evidence type="ECO:0000313" key="3">
    <source>
        <dbReference type="Proteomes" id="UP000610558"/>
    </source>
</evidence>
<comment type="caution">
    <text evidence="2">The sequence shown here is derived from an EMBL/GenBank/DDBJ whole genome shotgun (WGS) entry which is preliminary data.</text>
</comment>
<organism evidence="2 3">
    <name type="scientific">Spongiibacter pelagi</name>
    <dbReference type="NCBI Taxonomy" id="2760804"/>
    <lineage>
        <taxon>Bacteria</taxon>
        <taxon>Pseudomonadati</taxon>
        <taxon>Pseudomonadota</taxon>
        <taxon>Gammaproteobacteria</taxon>
        <taxon>Cellvibrionales</taxon>
        <taxon>Spongiibacteraceae</taxon>
        <taxon>Spongiibacter</taxon>
    </lineage>
</organism>
<reference evidence="2" key="1">
    <citation type="submission" date="2020-09" db="EMBL/GenBank/DDBJ databases">
        <authorList>
            <person name="Yoon J.-W."/>
        </authorList>
    </citation>
    <scope>NUCLEOTIDE SEQUENCE</scope>
    <source>
        <strain evidence="2">KMU-158</strain>
    </source>
</reference>
<dbReference type="RefSeq" id="WP_190762596.1">
    <property type="nucleotide sequence ID" value="NZ_JACXLD010000001.1"/>
</dbReference>
<sequence length="219" mass="23241">MRFSIIGGIALGLAASQVMAEITPRVGLGIGSYEQIVFAGGAFSDNTAISIAPSAGVSIGTQAGFIFDLGIETLATEVLNQSTGEFDDGYRTELTAFAGYPFLPGAFVIAGYRTADYGESIGDDESGSLSGPMLGVAMPDLRIGGSDTNIMSFMFAIQQGTYEIGAIEEDGEGATIRLGFRRSDSNQSFGLRYQVFGSDESFDEWVTTLQWTYNFVGEN</sequence>
<evidence type="ECO:0008006" key="4">
    <source>
        <dbReference type="Google" id="ProtNLM"/>
    </source>
</evidence>
<name>A0A927BZX3_9GAMM</name>
<evidence type="ECO:0000313" key="2">
    <source>
        <dbReference type="EMBL" id="MBD2858144.1"/>
    </source>
</evidence>
<feature type="chain" id="PRO_5037320851" description="Outer membrane protein beta-barrel domain-containing protein" evidence="1">
    <location>
        <begin position="21"/>
        <end position="219"/>
    </location>
</feature>
<keyword evidence="1" id="KW-0732">Signal</keyword>
<gene>
    <name evidence="2" type="ORF">IB286_03920</name>
</gene>